<dbReference type="EMBL" id="JAUOPG010000009">
    <property type="protein sequence ID" value="MDO6454577.1"/>
    <property type="molecule type" value="Genomic_DNA"/>
</dbReference>
<gene>
    <name evidence="1" type="ORF">Q4490_13465</name>
</gene>
<reference evidence="1" key="1">
    <citation type="submission" date="2023-07" db="EMBL/GenBank/DDBJ databases">
        <title>Genome content predicts the carbon catabolic preferences of heterotrophic bacteria.</title>
        <authorList>
            <person name="Gralka M."/>
        </authorList>
    </citation>
    <scope>NUCLEOTIDE SEQUENCE</scope>
    <source>
        <strain evidence="1">I2M16</strain>
    </source>
</reference>
<evidence type="ECO:0000313" key="1">
    <source>
        <dbReference type="EMBL" id="MDO6454577.1"/>
    </source>
</evidence>
<dbReference type="Proteomes" id="UP001169862">
    <property type="component" value="Unassembled WGS sequence"/>
</dbReference>
<dbReference type="AlphaFoldDB" id="A0AAW7XK18"/>
<sequence>MINEVGDTDNPVFIEEAYKKSNNNSSSPPDLMIFDNCLFSNSTLKNYLCSKKYNIKYQESIFIDNSKKYHEDYWAIVPTDIIDIIDTESSSIELSFELDSNNPLYNDYLFESIIVDKKKTKGIQPIFIEPYTKEIVIEESILEFIKENKLTGLSFIDITKFQPHKMFKKNNDIINI</sequence>
<dbReference type="RefSeq" id="WP_303496455.1">
    <property type="nucleotide sequence ID" value="NZ_JAUOPG010000009.1"/>
</dbReference>
<evidence type="ECO:0000313" key="2">
    <source>
        <dbReference type="Proteomes" id="UP001169862"/>
    </source>
</evidence>
<comment type="caution">
    <text evidence="1">The sequence shown here is derived from an EMBL/GenBank/DDBJ whole genome shotgun (WGS) entry which is preliminary data.</text>
</comment>
<accession>A0AAW7XK18</accession>
<organism evidence="1 2">
    <name type="scientific">Neptunomonas phycophila</name>
    <dbReference type="NCBI Taxonomy" id="1572645"/>
    <lineage>
        <taxon>Bacteria</taxon>
        <taxon>Pseudomonadati</taxon>
        <taxon>Pseudomonadota</taxon>
        <taxon>Gammaproteobacteria</taxon>
        <taxon>Oceanospirillales</taxon>
        <taxon>Oceanospirillaceae</taxon>
        <taxon>Neptunomonas</taxon>
    </lineage>
</organism>
<protein>
    <submittedName>
        <fullName evidence="1">Uncharacterized protein</fullName>
    </submittedName>
</protein>
<proteinExistence type="predicted"/>
<name>A0AAW7XK18_9GAMM</name>